<dbReference type="Pfam" id="PF01464">
    <property type="entry name" value="SLT"/>
    <property type="match status" value="1"/>
</dbReference>
<evidence type="ECO:0000256" key="2">
    <source>
        <dbReference type="ARBA" id="ARBA00022729"/>
    </source>
</evidence>
<dbReference type="InterPro" id="IPR012289">
    <property type="entry name" value="Lytic_TGlycosylase_superhlx_L"/>
</dbReference>
<evidence type="ECO:0000259" key="3">
    <source>
        <dbReference type="Pfam" id="PF01464"/>
    </source>
</evidence>
<evidence type="ECO:0000259" key="4">
    <source>
        <dbReference type="Pfam" id="PF14718"/>
    </source>
</evidence>
<sequence length="689" mass="76265">MQQRAGAKSRFNKGVAGSLRRRSVQALWGVLGSGVLLAGCAESVQNPQAARSTLTPQNLAVTSSAVIYGQSPRAVPQAARAAVVSARDAMQRRQWETLPGYAEQARDDHELGSYPMYWYLRQLLGDAAQPVPTQQIYAFLQQNKNPYLENRLKSDWILASAKRGDFDTVRRIGTVASRTSEVDCAILQARFLGNGQVSAAQALDVFKPGDACWSMLGQLTAAKVITHEHLEPLLRDAVEYDSKASARRYAALAFSPAGLSSYDALVANPMGWLATQSGSATGELQQLRALAFSRLARQDRDAGAVFLETQGGALLSERNRQWAWTQFGLIAALNLEARADGWYRKAGQGFRLSDYNHAWRTRMALRQPTIDWKWVEQTIRMMGPEQQKEPVWVYWYGRARAGQGDTGGATSAWQSILYDHGFYGQLATEALGRKISVPAQPAEPSAAEINKIMTHEGLQRAIALFRLGWRPEAVGEWNFAIRGMNDRELMAAAEWALREQVYDRAINTSMLTKNDFNFRQRYLAPFEGRVSQQARAVGVDPAWVYGLIRQESRFVTVARSSVGAAGLMQVMPGTARLVARKLGLSYSAASANDFDTNTLLGTSYLKMTLDDLNGSEVLATAGYNAGPNRAKRWRDSLSQPLEGAIFAETIPFTETRLYVKHVMSNATWYDAQFSGRTQSLVNRLGQVRP</sequence>
<proteinExistence type="inferred from homology"/>
<evidence type="ECO:0000313" key="6">
    <source>
        <dbReference type="Proteomes" id="UP000264036"/>
    </source>
</evidence>
<dbReference type="GO" id="GO:0004553">
    <property type="term" value="F:hydrolase activity, hydrolyzing O-glycosyl compounds"/>
    <property type="evidence" value="ECO:0007669"/>
    <property type="project" value="InterPro"/>
</dbReference>
<dbReference type="EMBL" id="DOEK01000019">
    <property type="protein sequence ID" value="HBP29317.1"/>
    <property type="molecule type" value="Genomic_DNA"/>
</dbReference>
<organism evidence="5 6">
    <name type="scientific">Advenella kashmirensis</name>
    <dbReference type="NCBI Taxonomy" id="310575"/>
    <lineage>
        <taxon>Bacteria</taxon>
        <taxon>Pseudomonadati</taxon>
        <taxon>Pseudomonadota</taxon>
        <taxon>Betaproteobacteria</taxon>
        <taxon>Burkholderiales</taxon>
        <taxon>Alcaligenaceae</taxon>
    </lineage>
</organism>
<dbReference type="AlphaFoldDB" id="A0A356LE98"/>
<keyword evidence="2" id="KW-0732">Signal</keyword>
<dbReference type="Gene3D" id="1.25.20.10">
    <property type="entry name" value="Bacterial muramidases"/>
    <property type="match status" value="1"/>
</dbReference>
<dbReference type="GO" id="GO:0042597">
    <property type="term" value="C:periplasmic space"/>
    <property type="evidence" value="ECO:0007669"/>
    <property type="project" value="InterPro"/>
</dbReference>
<dbReference type="Pfam" id="PF14718">
    <property type="entry name" value="SLT_L"/>
    <property type="match status" value="1"/>
</dbReference>
<gene>
    <name evidence="5" type="ORF">DD666_07865</name>
</gene>
<dbReference type="Proteomes" id="UP000264036">
    <property type="component" value="Unassembled WGS sequence"/>
</dbReference>
<dbReference type="CDD" id="cd13401">
    <property type="entry name" value="Slt70-like"/>
    <property type="match status" value="1"/>
</dbReference>
<comment type="similarity">
    <text evidence="1">Belongs to the transglycosylase Slt family.</text>
</comment>
<evidence type="ECO:0000313" key="5">
    <source>
        <dbReference type="EMBL" id="HBP29317.1"/>
    </source>
</evidence>
<feature type="domain" description="Transglycosylase SLT" evidence="3">
    <location>
        <begin position="532"/>
        <end position="636"/>
    </location>
</feature>
<dbReference type="Gene3D" id="1.10.530.10">
    <property type="match status" value="1"/>
</dbReference>
<dbReference type="PANTHER" id="PTHR37423">
    <property type="entry name" value="SOLUBLE LYTIC MUREIN TRANSGLYCOSYLASE-RELATED"/>
    <property type="match status" value="1"/>
</dbReference>
<evidence type="ECO:0000256" key="1">
    <source>
        <dbReference type="ARBA" id="ARBA00007734"/>
    </source>
</evidence>
<reference evidence="5 6" key="1">
    <citation type="journal article" date="2018" name="Nat. Biotechnol.">
        <title>A standardized bacterial taxonomy based on genome phylogeny substantially revises the tree of life.</title>
        <authorList>
            <person name="Parks D.H."/>
            <person name="Chuvochina M."/>
            <person name="Waite D.W."/>
            <person name="Rinke C."/>
            <person name="Skarshewski A."/>
            <person name="Chaumeil P.A."/>
            <person name="Hugenholtz P."/>
        </authorList>
    </citation>
    <scope>NUCLEOTIDE SEQUENCE [LARGE SCALE GENOMIC DNA]</scope>
    <source>
        <strain evidence="5">UBA10707</strain>
    </source>
</reference>
<dbReference type="SUPFAM" id="SSF53955">
    <property type="entry name" value="Lysozyme-like"/>
    <property type="match status" value="1"/>
</dbReference>
<accession>A0A356LE98</accession>
<dbReference type="InterPro" id="IPR037061">
    <property type="entry name" value="Lytic_TGlycoase_superhlx_L_sf"/>
</dbReference>
<dbReference type="InterPro" id="IPR008939">
    <property type="entry name" value="Lytic_TGlycosylase_superhlx_U"/>
</dbReference>
<dbReference type="Gene3D" id="1.10.1240.20">
    <property type="entry name" value="Lytic transglycosylase, superhelical linker domain"/>
    <property type="match status" value="1"/>
</dbReference>
<dbReference type="InterPro" id="IPR023346">
    <property type="entry name" value="Lysozyme-like_dom_sf"/>
</dbReference>
<comment type="caution">
    <text evidence="5">The sequence shown here is derived from an EMBL/GenBank/DDBJ whole genome shotgun (WGS) entry which is preliminary data.</text>
</comment>
<protein>
    <submittedName>
        <fullName evidence="5">Lytic transglycosylase</fullName>
    </submittedName>
</protein>
<dbReference type="PANTHER" id="PTHR37423:SF5">
    <property type="entry name" value="SOLUBLE LYTIC MUREIN TRANSGLYCOSYLASE"/>
    <property type="match status" value="1"/>
</dbReference>
<dbReference type="SUPFAM" id="SSF48435">
    <property type="entry name" value="Bacterial muramidases"/>
    <property type="match status" value="1"/>
</dbReference>
<dbReference type="InterPro" id="IPR008258">
    <property type="entry name" value="Transglycosylase_SLT_dom_1"/>
</dbReference>
<feature type="domain" description="Lytic transglycosylase superhelical linker" evidence="4">
    <location>
        <begin position="452"/>
        <end position="511"/>
    </location>
</feature>
<name>A0A356LE98_9BURK</name>